<gene>
    <name evidence="1" type="ORF">BV22DRAFT_700782</name>
</gene>
<sequence length="442" mass="48441">MLYRMGLALVASCRSPIIPSYPTIMPLPGGSKSSSRLQEPRSRAQYEPDDPPPPYSPPDVTTQGVSGISRYPSGVQTFIPPSMSSHVAEDYPPPINRGPSSNAGQHHFGIPQAQFVSPDRTPQRGLPSSPGMTSTKAPSLSDFPDGLNESDSRRDSPSSPSSSTLHPNYLQSSYGSPSPSSSSLTTSSSLRTKNDGERGLSLTSFFGARGAPPSWSREPPPGLSYESFPAISLDSNTWELKKGFPELPPPCYFQPHPFATHDVTEDDWKWFLADIKKAASLSTQQRIASSVIPIPVGFVGGCYVVKSIEKWMLFRNRTAAGDLVDHWNRCFFNGRQLEAILSQAGDRLSGKEGRRADQKRMLTRRSSTSSCSSAAESAGNWSHHSEEGSVGGSLRLREGSQRDDIQRGKMRKKEDRKRQSREEKAKRKHGIPAPYQLVIQPL</sequence>
<keyword evidence="2" id="KW-1185">Reference proteome</keyword>
<protein>
    <submittedName>
        <fullName evidence="1">Uncharacterized protein</fullName>
    </submittedName>
</protein>
<name>A0ACB8BA90_9AGAM</name>
<dbReference type="Proteomes" id="UP000790709">
    <property type="component" value="Unassembled WGS sequence"/>
</dbReference>
<organism evidence="1 2">
    <name type="scientific">Leucogyrophana mollusca</name>
    <dbReference type="NCBI Taxonomy" id="85980"/>
    <lineage>
        <taxon>Eukaryota</taxon>
        <taxon>Fungi</taxon>
        <taxon>Dikarya</taxon>
        <taxon>Basidiomycota</taxon>
        <taxon>Agaricomycotina</taxon>
        <taxon>Agaricomycetes</taxon>
        <taxon>Agaricomycetidae</taxon>
        <taxon>Boletales</taxon>
        <taxon>Boletales incertae sedis</taxon>
        <taxon>Leucogyrophana</taxon>
    </lineage>
</organism>
<accession>A0ACB8BA90</accession>
<proteinExistence type="predicted"/>
<dbReference type="EMBL" id="MU266509">
    <property type="protein sequence ID" value="KAH7921848.1"/>
    <property type="molecule type" value="Genomic_DNA"/>
</dbReference>
<evidence type="ECO:0000313" key="2">
    <source>
        <dbReference type="Proteomes" id="UP000790709"/>
    </source>
</evidence>
<reference evidence="1" key="1">
    <citation type="journal article" date="2021" name="New Phytol.">
        <title>Evolutionary innovations through gain and loss of genes in the ectomycorrhizal Boletales.</title>
        <authorList>
            <person name="Wu G."/>
            <person name="Miyauchi S."/>
            <person name="Morin E."/>
            <person name="Kuo A."/>
            <person name="Drula E."/>
            <person name="Varga T."/>
            <person name="Kohler A."/>
            <person name="Feng B."/>
            <person name="Cao Y."/>
            <person name="Lipzen A."/>
            <person name="Daum C."/>
            <person name="Hundley H."/>
            <person name="Pangilinan J."/>
            <person name="Johnson J."/>
            <person name="Barry K."/>
            <person name="LaButti K."/>
            <person name="Ng V."/>
            <person name="Ahrendt S."/>
            <person name="Min B."/>
            <person name="Choi I.G."/>
            <person name="Park H."/>
            <person name="Plett J.M."/>
            <person name="Magnuson J."/>
            <person name="Spatafora J.W."/>
            <person name="Nagy L.G."/>
            <person name="Henrissat B."/>
            <person name="Grigoriev I.V."/>
            <person name="Yang Z.L."/>
            <person name="Xu J."/>
            <person name="Martin F.M."/>
        </authorList>
    </citation>
    <scope>NUCLEOTIDE SEQUENCE</scope>
    <source>
        <strain evidence="1">KUC20120723A-06</strain>
    </source>
</reference>
<evidence type="ECO:0000313" key="1">
    <source>
        <dbReference type="EMBL" id="KAH7921848.1"/>
    </source>
</evidence>
<comment type="caution">
    <text evidence="1">The sequence shown here is derived from an EMBL/GenBank/DDBJ whole genome shotgun (WGS) entry which is preliminary data.</text>
</comment>